<evidence type="ECO:0000313" key="12">
    <source>
        <dbReference type="EMBL" id="MBM3274693.1"/>
    </source>
</evidence>
<dbReference type="InterPro" id="IPR054351">
    <property type="entry name" value="NADH_UbQ_OxRdtase_ferredoxin"/>
</dbReference>
<proteinExistence type="inferred from homology"/>
<name>A0A937X3N3_9BACT</name>
<dbReference type="Gene3D" id="2.20.25.90">
    <property type="entry name" value="ADC-like domains"/>
    <property type="match status" value="1"/>
</dbReference>
<evidence type="ECO:0000256" key="9">
    <source>
        <dbReference type="ARBA" id="ARBA00034078"/>
    </source>
</evidence>
<comment type="similarity">
    <text evidence="2">Belongs to the complex I 75 kDa subunit family.</text>
</comment>
<evidence type="ECO:0000256" key="8">
    <source>
        <dbReference type="ARBA" id="ARBA00023027"/>
    </source>
</evidence>
<organism evidence="12 13">
    <name type="scientific">Candidatus Tanganyikabacteria bacterium</name>
    <dbReference type="NCBI Taxonomy" id="2961651"/>
    <lineage>
        <taxon>Bacteria</taxon>
        <taxon>Bacillati</taxon>
        <taxon>Candidatus Sericytochromatia</taxon>
        <taxon>Candidatus Tanganyikabacteria</taxon>
    </lineage>
</organism>
<keyword evidence="8" id="KW-0520">NAD</keyword>
<comment type="cofactor">
    <cofactor evidence="1">
        <name>[4Fe-4S] cluster</name>
        <dbReference type="ChEBI" id="CHEBI:49883"/>
    </cofactor>
</comment>
<evidence type="ECO:0000256" key="2">
    <source>
        <dbReference type="ARBA" id="ARBA00005404"/>
    </source>
</evidence>
<evidence type="ECO:0000256" key="3">
    <source>
        <dbReference type="ARBA" id="ARBA00022485"/>
    </source>
</evidence>
<feature type="region of interest" description="Disordered" evidence="10">
    <location>
        <begin position="206"/>
        <end position="227"/>
    </location>
</feature>
<evidence type="ECO:0000256" key="1">
    <source>
        <dbReference type="ARBA" id="ARBA00001966"/>
    </source>
</evidence>
<dbReference type="GO" id="GO:0046872">
    <property type="term" value="F:metal ion binding"/>
    <property type="evidence" value="ECO:0007669"/>
    <property type="project" value="UniProtKB-KW"/>
</dbReference>
<dbReference type="InterPro" id="IPR050123">
    <property type="entry name" value="Prok_molybdopt-oxidoreductase"/>
</dbReference>
<keyword evidence="4" id="KW-0479">Metal-binding</keyword>
<dbReference type="PROSITE" id="PS51669">
    <property type="entry name" value="4FE4S_MOW_BIS_MGD"/>
    <property type="match status" value="1"/>
</dbReference>
<dbReference type="GO" id="GO:0051539">
    <property type="term" value="F:4 iron, 4 sulfur cluster binding"/>
    <property type="evidence" value="ECO:0007669"/>
    <property type="project" value="UniProtKB-KW"/>
</dbReference>
<dbReference type="InterPro" id="IPR006963">
    <property type="entry name" value="Mopterin_OxRdtase_4Fe-4S_dom"/>
</dbReference>
<feature type="non-terminal residue" evidence="12">
    <location>
        <position position="1"/>
    </location>
</feature>
<comment type="cofactor">
    <cofactor evidence="9">
        <name>[2Fe-2S] cluster</name>
        <dbReference type="ChEBI" id="CHEBI:190135"/>
    </cofactor>
</comment>
<dbReference type="Gene3D" id="3.40.50.740">
    <property type="match status" value="1"/>
</dbReference>
<evidence type="ECO:0000256" key="10">
    <source>
        <dbReference type="SAM" id="MobiDB-lite"/>
    </source>
</evidence>
<keyword evidence="7" id="KW-0411">Iron-sulfur</keyword>
<evidence type="ECO:0000256" key="6">
    <source>
        <dbReference type="ARBA" id="ARBA00023004"/>
    </source>
</evidence>
<keyword evidence="5" id="KW-1278">Translocase</keyword>
<dbReference type="Pfam" id="PF04879">
    <property type="entry name" value="Molybdop_Fe4S4"/>
    <property type="match status" value="1"/>
</dbReference>
<evidence type="ECO:0000313" key="13">
    <source>
        <dbReference type="Proteomes" id="UP000703893"/>
    </source>
</evidence>
<evidence type="ECO:0000256" key="4">
    <source>
        <dbReference type="ARBA" id="ARBA00022723"/>
    </source>
</evidence>
<dbReference type="PANTHER" id="PTHR43105">
    <property type="entry name" value="RESPIRATORY NITRATE REDUCTASE"/>
    <property type="match status" value="1"/>
</dbReference>
<dbReference type="PANTHER" id="PTHR43105:SF13">
    <property type="entry name" value="NADH-UBIQUINONE OXIDOREDUCTASE 75 KDA SUBUNIT, MITOCHONDRIAL"/>
    <property type="match status" value="1"/>
</dbReference>
<dbReference type="AlphaFoldDB" id="A0A937X3N3"/>
<dbReference type="GO" id="GO:0016491">
    <property type="term" value="F:oxidoreductase activity"/>
    <property type="evidence" value="ECO:0007669"/>
    <property type="project" value="InterPro"/>
</dbReference>
<dbReference type="Pfam" id="PF22117">
    <property type="entry name" value="Fer4_Nqo3"/>
    <property type="match status" value="1"/>
</dbReference>
<dbReference type="GO" id="GO:0016020">
    <property type="term" value="C:membrane"/>
    <property type="evidence" value="ECO:0007669"/>
    <property type="project" value="TreeGrafter"/>
</dbReference>
<comment type="caution">
    <text evidence="12">The sequence shown here is derived from an EMBL/GenBank/DDBJ whole genome shotgun (WGS) entry which is preliminary data.</text>
</comment>
<dbReference type="EMBL" id="VGJX01000296">
    <property type="protein sequence ID" value="MBM3274693.1"/>
    <property type="molecule type" value="Genomic_DNA"/>
</dbReference>
<keyword evidence="3" id="KW-0004">4Fe-4S</keyword>
<dbReference type="SUPFAM" id="SSF53706">
    <property type="entry name" value="Formate dehydrogenase/DMSO reductase, domains 1-3"/>
    <property type="match status" value="1"/>
</dbReference>
<evidence type="ECO:0000259" key="11">
    <source>
        <dbReference type="PROSITE" id="PS51669"/>
    </source>
</evidence>
<gene>
    <name evidence="12" type="ORF">FJZ00_06050</name>
</gene>
<protein>
    <recommendedName>
        <fullName evidence="11">4Fe-4S Mo/W bis-MGD-type domain-containing protein</fullName>
    </recommendedName>
</protein>
<dbReference type="SMART" id="SM00926">
    <property type="entry name" value="Molybdop_Fe4S4"/>
    <property type="match status" value="1"/>
</dbReference>
<keyword evidence="6" id="KW-0408">Iron</keyword>
<evidence type="ECO:0000256" key="5">
    <source>
        <dbReference type="ARBA" id="ARBA00022967"/>
    </source>
</evidence>
<reference evidence="12 13" key="1">
    <citation type="submission" date="2019-03" db="EMBL/GenBank/DDBJ databases">
        <title>Lake Tanganyika Metagenome-Assembled Genomes (MAGs).</title>
        <authorList>
            <person name="Tran P."/>
        </authorList>
    </citation>
    <scope>NUCLEOTIDE SEQUENCE [LARGE SCALE GENOMIC DNA]</scope>
    <source>
        <strain evidence="12">K_DeepCast_65m_m2_236</strain>
    </source>
</reference>
<evidence type="ECO:0000256" key="7">
    <source>
        <dbReference type="ARBA" id="ARBA00023014"/>
    </source>
</evidence>
<sequence length="351" mass="37483">FPGEQLDNDYSGNVVDICPVGALTSRDFRFKKRVWFLSATPSICIGCSRGCNVLVDQADRVVYRYRPRYNAAINEWWLCDRGRMTYGTINENRLTVPRVAGSDTSFAIALAQVATALDGGSTGILVGPEASLEDMFIARRLAEHLGAPIWGLSFRSPGKEDDFLMKADLSPNRKGLELLGISQQEEAFRKALPELKTLVTVQVDLPDSRAGSGSEGSAPPVDESPSAAGISAHFGGHIIVLATHDSQQAEKAAIALPLAMHAERFGTYAQFEGRIQKVVPAFEPAGDALPASQLLTLLGRQLGANLPGDIEAIWAEMGRELGLAGMSFHGIPAEGVLARSGEAAVVPGAAR</sequence>
<dbReference type="Proteomes" id="UP000703893">
    <property type="component" value="Unassembled WGS sequence"/>
</dbReference>
<accession>A0A937X3N3</accession>
<feature type="domain" description="4Fe-4S Mo/W bis-MGD-type" evidence="11">
    <location>
        <begin position="37"/>
        <end position="93"/>
    </location>
</feature>